<evidence type="ECO:0000259" key="4">
    <source>
        <dbReference type="PROSITE" id="PS50943"/>
    </source>
</evidence>
<dbReference type="GO" id="GO:0003700">
    <property type="term" value="F:DNA-binding transcription factor activity"/>
    <property type="evidence" value="ECO:0007669"/>
    <property type="project" value="TreeGrafter"/>
</dbReference>
<evidence type="ECO:0000313" key="9">
    <source>
        <dbReference type="Proteomes" id="UP000095512"/>
    </source>
</evidence>
<reference evidence="7 12" key="4">
    <citation type="journal article" date="2020" name="Cell Host Microbe">
        <title>Functional and Genomic Variation between Human-Derived Isolates of Lachnospiraceae Reveals Inter- and Intra-Species Diversity.</title>
        <authorList>
            <person name="Sorbara M.T."/>
            <person name="Littmann E.R."/>
            <person name="Fontana E."/>
            <person name="Moody T.U."/>
            <person name="Kohout C.E."/>
            <person name="Gjonbalaj M."/>
            <person name="Eaton V."/>
            <person name="Seok R."/>
            <person name="Leiner I.M."/>
            <person name="Pamer E.G."/>
        </authorList>
    </citation>
    <scope>NUCLEOTIDE SEQUENCE [LARGE SCALE GENOMIC DNA]</scope>
    <source>
        <strain evidence="7 12">MSK.2.26</strain>
    </source>
</reference>
<evidence type="ECO:0000313" key="10">
    <source>
        <dbReference type="Proteomes" id="UP000315200"/>
    </source>
</evidence>
<evidence type="ECO:0000256" key="2">
    <source>
        <dbReference type="ARBA" id="ARBA00023125"/>
    </source>
</evidence>
<dbReference type="AlphaFoldDB" id="A0A174MHJ3"/>
<dbReference type="Proteomes" id="UP000719916">
    <property type="component" value="Unassembled WGS sequence"/>
</dbReference>
<sequence>MKKLDLSYMGPVFKQARLDANMTQDELAERVGITSRFLQAIESNERGVSLDTLIRIIRALGISADTCRKKKTKRNCIFS</sequence>
<dbReference type="Proteomes" id="UP000501069">
    <property type="component" value="Chromosome"/>
</dbReference>
<dbReference type="PROSITE" id="PS50943">
    <property type="entry name" value="HTH_CROC1"/>
    <property type="match status" value="1"/>
</dbReference>
<dbReference type="Proteomes" id="UP000315200">
    <property type="component" value="Unassembled WGS sequence"/>
</dbReference>
<evidence type="ECO:0000313" key="12">
    <source>
        <dbReference type="Proteomes" id="UP000719916"/>
    </source>
</evidence>
<dbReference type="Pfam" id="PF01381">
    <property type="entry name" value="HTH_3"/>
    <property type="match status" value="1"/>
</dbReference>
<reference evidence="8 11" key="3">
    <citation type="submission" date="2019-11" db="EMBL/GenBank/DDBJ databases">
        <title>FDA dAtabase for Regulatory Grade micrObial Sequences (FDA-ARGOS): Supporting development and validation of Infectious Disease Dx tests.</title>
        <authorList>
            <person name="Turner S."/>
            <person name="Byrd R."/>
            <person name="Tallon L."/>
            <person name="Sadzewicz L."/>
            <person name="Vavikolanu K."/>
            <person name="Mehta A."/>
            <person name="Aluvathingal J."/>
            <person name="Nadendla S."/>
            <person name="Myers T."/>
            <person name="Yan Y."/>
            <person name="Sichtig H."/>
        </authorList>
    </citation>
    <scope>NUCLEOTIDE SEQUENCE [LARGE SCALE GENOMIC DNA]</scope>
    <source>
        <strain evidence="8 11">FDAARGOS_739</strain>
    </source>
</reference>
<dbReference type="PANTHER" id="PTHR46797">
    <property type="entry name" value="HTH-TYPE TRANSCRIPTIONAL REGULATOR"/>
    <property type="match status" value="1"/>
</dbReference>
<evidence type="ECO:0000313" key="6">
    <source>
        <dbReference type="EMBL" id="GEA39572.1"/>
    </source>
</evidence>
<dbReference type="EMBL" id="BJLB01000001">
    <property type="protein sequence ID" value="GEA39572.1"/>
    <property type="molecule type" value="Genomic_DNA"/>
</dbReference>
<dbReference type="InterPro" id="IPR050807">
    <property type="entry name" value="TransReg_Diox_bact_type"/>
</dbReference>
<keyword evidence="3" id="KW-0804">Transcription</keyword>
<organism evidence="5 9">
    <name type="scientific">Enterocloster clostridioformis</name>
    <dbReference type="NCBI Taxonomy" id="1531"/>
    <lineage>
        <taxon>Bacteria</taxon>
        <taxon>Bacillati</taxon>
        <taxon>Bacillota</taxon>
        <taxon>Clostridia</taxon>
        <taxon>Lachnospirales</taxon>
        <taxon>Lachnospiraceae</taxon>
        <taxon>Enterocloster</taxon>
    </lineage>
</organism>
<dbReference type="RefSeq" id="WP_002587153.1">
    <property type="nucleotide sequence ID" value="NZ_BJLB01000001.1"/>
</dbReference>
<reference evidence="5 9" key="1">
    <citation type="submission" date="2015-09" db="EMBL/GenBank/DDBJ databases">
        <authorList>
            <consortium name="Pathogen Informatics"/>
        </authorList>
    </citation>
    <scope>NUCLEOTIDE SEQUENCE [LARGE SCALE GENOMIC DNA]</scope>
    <source>
        <strain evidence="5 9">2789STDY5834865</strain>
    </source>
</reference>
<feature type="domain" description="HTH cro/C1-type" evidence="4">
    <location>
        <begin position="13"/>
        <end position="67"/>
    </location>
</feature>
<evidence type="ECO:0000313" key="8">
    <source>
        <dbReference type="EMBL" id="QIX91559.1"/>
    </source>
</evidence>
<dbReference type="EMBL" id="CP050964">
    <property type="protein sequence ID" value="QIX91559.1"/>
    <property type="molecule type" value="Genomic_DNA"/>
</dbReference>
<dbReference type="EMBL" id="CZAB01000030">
    <property type="protein sequence ID" value="CUP33229.1"/>
    <property type="molecule type" value="Genomic_DNA"/>
</dbReference>
<dbReference type="GO" id="GO:0005829">
    <property type="term" value="C:cytosol"/>
    <property type="evidence" value="ECO:0007669"/>
    <property type="project" value="TreeGrafter"/>
</dbReference>
<dbReference type="GeneID" id="57962285"/>
<dbReference type="InterPro" id="IPR001387">
    <property type="entry name" value="Cro/C1-type_HTH"/>
</dbReference>
<proteinExistence type="predicted"/>
<evidence type="ECO:0000313" key="5">
    <source>
        <dbReference type="EMBL" id="CUP33229.1"/>
    </source>
</evidence>
<dbReference type="EMBL" id="JAAISW010000031">
    <property type="protein sequence ID" value="NSJ45205.1"/>
    <property type="molecule type" value="Genomic_DNA"/>
</dbReference>
<reference evidence="7" key="5">
    <citation type="submission" date="2020-02" db="EMBL/GenBank/DDBJ databases">
        <authorList>
            <person name="Littmann E."/>
            <person name="Sorbara M."/>
        </authorList>
    </citation>
    <scope>NUCLEOTIDE SEQUENCE</scope>
    <source>
        <strain evidence="7">MSK.2.26</strain>
    </source>
</reference>
<dbReference type="InterPro" id="IPR010982">
    <property type="entry name" value="Lambda_DNA-bd_dom_sf"/>
</dbReference>
<dbReference type="SUPFAM" id="SSF47413">
    <property type="entry name" value="lambda repressor-like DNA-binding domains"/>
    <property type="match status" value="1"/>
</dbReference>
<dbReference type="CDD" id="cd00093">
    <property type="entry name" value="HTH_XRE"/>
    <property type="match status" value="1"/>
</dbReference>
<dbReference type="Proteomes" id="UP000095512">
    <property type="component" value="Unassembled WGS sequence"/>
</dbReference>
<dbReference type="SMART" id="SM00530">
    <property type="entry name" value="HTH_XRE"/>
    <property type="match status" value="1"/>
</dbReference>
<keyword evidence="1" id="KW-0805">Transcription regulation</keyword>
<accession>A0A174MHJ3</accession>
<reference evidence="6 10" key="2">
    <citation type="submission" date="2019-06" db="EMBL/GenBank/DDBJ databases">
        <title>Draft genome sequence of [Clostridium] clostridioforme NBRC 113352.</title>
        <authorList>
            <person name="Miura T."/>
            <person name="Furukawa M."/>
            <person name="Shimamura M."/>
            <person name="Ohyama Y."/>
            <person name="Yamazoe A."/>
            <person name="Kawasaki H."/>
        </authorList>
    </citation>
    <scope>NUCLEOTIDE SEQUENCE [LARGE SCALE GENOMIC DNA]</scope>
    <source>
        <strain evidence="6 10">NBRC 113352</strain>
    </source>
</reference>
<gene>
    <name evidence="6" type="ORF">Ccl03g_52850</name>
    <name evidence="5" type="ORF">ERS852480_03105</name>
    <name evidence="8" type="ORF">FOC47_14035</name>
    <name evidence="7" type="ORF">G5B26_16780</name>
</gene>
<protein>
    <submittedName>
        <fullName evidence="5 7">Transcriptional regulator</fullName>
    </submittedName>
</protein>
<evidence type="ECO:0000313" key="7">
    <source>
        <dbReference type="EMBL" id="NSJ45205.1"/>
    </source>
</evidence>
<keyword evidence="2" id="KW-0238">DNA-binding</keyword>
<dbReference type="PANTHER" id="PTHR46797:SF23">
    <property type="entry name" value="HTH-TYPE TRANSCRIPTIONAL REGULATOR SUTR"/>
    <property type="match status" value="1"/>
</dbReference>
<dbReference type="Gene3D" id="1.10.260.40">
    <property type="entry name" value="lambda repressor-like DNA-binding domains"/>
    <property type="match status" value="1"/>
</dbReference>
<name>A0A174MHJ3_9FIRM</name>
<evidence type="ECO:0000256" key="1">
    <source>
        <dbReference type="ARBA" id="ARBA00023015"/>
    </source>
</evidence>
<dbReference type="GO" id="GO:0003677">
    <property type="term" value="F:DNA binding"/>
    <property type="evidence" value="ECO:0007669"/>
    <property type="project" value="UniProtKB-KW"/>
</dbReference>
<evidence type="ECO:0000313" key="11">
    <source>
        <dbReference type="Proteomes" id="UP000501069"/>
    </source>
</evidence>
<evidence type="ECO:0000256" key="3">
    <source>
        <dbReference type="ARBA" id="ARBA00023163"/>
    </source>
</evidence>